<feature type="transmembrane region" description="Helical" evidence="6">
    <location>
        <begin position="182"/>
        <end position="199"/>
    </location>
</feature>
<feature type="transmembrane region" description="Helical" evidence="6">
    <location>
        <begin position="263"/>
        <end position="282"/>
    </location>
</feature>
<gene>
    <name evidence="7" type="ORF">CARN2_2355</name>
</gene>
<keyword evidence="3 6" id="KW-0812">Transmembrane</keyword>
<dbReference type="InterPro" id="IPR036259">
    <property type="entry name" value="MFS_trans_sf"/>
</dbReference>
<feature type="transmembrane region" description="Helical" evidence="6">
    <location>
        <begin position="229"/>
        <end position="251"/>
    </location>
</feature>
<evidence type="ECO:0000256" key="3">
    <source>
        <dbReference type="ARBA" id="ARBA00022692"/>
    </source>
</evidence>
<dbReference type="SUPFAM" id="SSF103473">
    <property type="entry name" value="MFS general substrate transporter"/>
    <property type="match status" value="1"/>
</dbReference>
<feature type="transmembrane region" description="Helical" evidence="6">
    <location>
        <begin position="22"/>
        <end position="40"/>
    </location>
</feature>
<dbReference type="CDD" id="cd17370">
    <property type="entry name" value="MFS_MJ1317_like"/>
    <property type="match status" value="1"/>
</dbReference>
<dbReference type="Pfam" id="PF07690">
    <property type="entry name" value="MFS_1"/>
    <property type="match status" value="1"/>
</dbReference>
<reference evidence="7" key="1">
    <citation type="submission" date="2009-10" db="EMBL/GenBank/DDBJ databases">
        <title>Diversity of trophic interactions inside an arsenic-rich microbial ecosystem.</title>
        <authorList>
            <person name="Bertin P.N."/>
            <person name="Heinrich-Salmeron A."/>
            <person name="Pelletier E."/>
            <person name="Goulhen-Chollet F."/>
            <person name="Arsene-Ploetze F."/>
            <person name="Gallien S."/>
            <person name="Calteau A."/>
            <person name="Vallenet D."/>
            <person name="Casiot C."/>
            <person name="Chane-Woon-Ming B."/>
            <person name="Giloteaux L."/>
            <person name="Barakat M."/>
            <person name="Bonnefoy V."/>
            <person name="Bruneel O."/>
            <person name="Chandler M."/>
            <person name="Cleiss J."/>
            <person name="Duran R."/>
            <person name="Elbaz-Poulichet F."/>
            <person name="Fonknechten N."/>
            <person name="Lauga B."/>
            <person name="Mornico D."/>
            <person name="Ortet P."/>
            <person name="Schaeffer C."/>
            <person name="Siguier P."/>
            <person name="Alexander Thil Smith A."/>
            <person name="Van Dorsselaer A."/>
            <person name="Weissenbach J."/>
            <person name="Medigue C."/>
            <person name="Le Paslier D."/>
        </authorList>
    </citation>
    <scope>NUCLEOTIDE SEQUENCE</scope>
</reference>
<dbReference type="EMBL" id="CABM01000030">
    <property type="protein sequence ID" value="CBH96640.1"/>
    <property type="molecule type" value="Genomic_DNA"/>
</dbReference>
<dbReference type="GO" id="GO:0022857">
    <property type="term" value="F:transmembrane transporter activity"/>
    <property type="evidence" value="ECO:0007669"/>
    <property type="project" value="InterPro"/>
</dbReference>
<evidence type="ECO:0000256" key="1">
    <source>
        <dbReference type="ARBA" id="ARBA00004651"/>
    </source>
</evidence>
<evidence type="ECO:0000256" key="4">
    <source>
        <dbReference type="ARBA" id="ARBA00022989"/>
    </source>
</evidence>
<comment type="caution">
    <text evidence="7">The sequence shown here is derived from an EMBL/GenBank/DDBJ whole genome shotgun (WGS) entry which is preliminary data.</text>
</comment>
<feature type="transmembrane region" description="Helical" evidence="6">
    <location>
        <begin position="47"/>
        <end position="68"/>
    </location>
</feature>
<dbReference type="PANTHER" id="PTHR42688">
    <property type="entry name" value="CONSERVED PROTEIN"/>
    <property type="match status" value="1"/>
</dbReference>
<dbReference type="InterPro" id="IPR052425">
    <property type="entry name" value="Uncharacterized_MFS-type"/>
</dbReference>
<keyword evidence="4 6" id="KW-1133">Transmembrane helix</keyword>
<evidence type="ECO:0008006" key="8">
    <source>
        <dbReference type="Google" id="ProtNLM"/>
    </source>
</evidence>
<feature type="transmembrane region" description="Helical" evidence="6">
    <location>
        <begin position="379"/>
        <end position="400"/>
    </location>
</feature>
<organism evidence="7">
    <name type="scientific">mine drainage metagenome</name>
    <dbReference type="NCBI Taxonomy" id="410659"/>
    <lineage>
        <taxon>unclassified sequences</taxon>
        <taxon>metagenomes</taxon>
        <taxon>ecological metagenomes</taxon>
    </lineage>
</organism>
<accession>E6PNY8</accession>
<feature type="transmembrane region" description="Helical" evidence="6">
    <location>
        <begin position="294"/>
        <end position="315"/>
    </location>
</feature>
<dbReference type="PANTHER" id="PTHR42688:SF1">
    <property type="entry name" value="BLR5212 PROTEIN"/>
    <property type="match status" value="1"/>
</dbReference>
<keyword evidence="5 6" id="KW-0472">Membrane</keyword>
<evidence type="ECO:0000256" key="6">
    <source>
        <dbReference type="SAM" id="Phobius"/>
    </source>
</evidence>
<proteinExistence type="predicted"/>
<evidence type="ECO:0000256" key="2">
    <source>
        <dbReference type="ARBA" id="ARBA00022475"/>
    </source>
</evidence>
<comment type="subcellular location">
    <subcellularLocation>
        <location evidence="1">Cell membrane</location>
        <topology evidence="1">Multi-pass membrane protein</topology>
    </subcellularLocation>
</comment>
<sequence>MRAPDLDAVDGSPVSPARKRQALAFVLTIGVLSLFADCTYEGSRSVLGPYLGLLGASALVISSVSGLGELAGYALRLLSGRAADRTQAFWPIILVGYSVQMLSVPALALAHTWPQAALLLVLERIGKGLRNPPRDALLAHAGQSLGGYGWAFGLHEALDQTGAVLGPLLVAAVLLWQHDYRLVYGLLLIPALINLTLVLRARHTYPRPQDLEPTPRPDAAPSRTYGRGFWLYLVAACLVAAGFADYPLLAYHLHRYDALPGTWIAEAYALAMAVSGGGSLLLGRWFDRIGTRLLLPLTVAGALFAPLVFLAGPMWAWLGVALWGLGMGVHESIIPAALALRVNPQRRASAYGLFTAAYGIAWFGGSVVIGLLYPVSLDWLVVFCLGTQLAALPLFASLAASDAQLKHSP</sequence>
<feature type="transmembrane region" description="Helical" evidence="6">
    <location>
        <begin position="88"/>
        <end position="110"/>
    </location>
</feature>
<dbReference type="Gene3D" id="1.20.1250.20">
    <property type="entry name" value="MFS general substrate transporter like domains"/>
    <property type="match status" value="2"/>
</dbReference>
<feature type="transmembrane region" description="Helical" evidence="6">
    <location>
        <begin position="321"/>
        <end position="340"/>
    </location>
</feature>
<protein>
    <recommendedName>
        <fullName evidence="8">MFS transporter</fullName>
    </recommendedName>
</protein>
<dbReference type="GO" id="GO:0005886">
    <property type="term" value="C:plasma membrane"/>
    <property type="evidence" value="ECO:0007669"/>
    <property type="project" value="UniProtKB-SubCell"/>
</dbReference>
<dbReference type="AlphaFoldDB" id="E6PNY8"/>
<keyword evidence="2" id="KW-1003">Cell membrane</keyword>
<dbReference type="InterPro" id="IPR011701">
    <property type="entry name" value="MFS"/>
</dbReference>
<name>E6PNY8_9ZZZZ</name>
<evidence type="ECO:0000313" key="7">
    <source>
        <dbReference type="EMBL" id="CBH96640.1"/>
    </source>
</evidence>
<feature type="transmembrane region" description="Helical" evidence="6">
    <location>
        <begin position="352"/>
        <end position="373"/>
    </location>
</feature>
<evidence type="ECO:0000256" key="5">
    <source>
        <dbReference type="ARBA" id="ARBA00023136"/>
    </source>
</evidence>